<comment type="caution">
    <text evidence="1">The sequence shown here is derived from an EMBL/GenBank/DDBJ whole genome shotgun (WGS) entry which is preliminary data.</text>
</comment>
<protein>
    <submittedName>
        <fullName evidence="1">Uncharacterized protein</fullName>
    </submittedName>
</protein>
<accession>A0A849L5L7</accession>
<reference evidence="1 2" key="1">
    <citation type="submission" date="2020-05" db="EMBL/GenBank/DDBJ databases">
        <title>Gimesia benthica sp. nov., a novel planctomycete isolated from a deep-sea water sample of the Northwest Indian Ocean.</title>
        <authorList>
            <person name="Wang J."/>
            <person name="Ruan C."/>
            <person name="Song L."/>
            <person name="Zhu Y."/>
            <person name="Li A."/>
            <person name="Zheng X."/>
            <person name="Wang L."/>
            <person name="Lu Z."/>
            <person name="Huang Y."/>
            <person name="Du W."/>
            <person name="Zhou Y."/>
            <person name="Huang L."/>
            <person name="Dai X."/>
        </authorList>
    </citation>
    <scope>NUCLEOTIDE SEQUENCE [LARGE SCALE GENOMIC DNA]</scope>
    <source>
        <strain evidence="1 2">YYQ-30</strain>
    </source>
</reference>
<keyword evidence="2" id="KW-1185">Reference proteome</keyword>
<evidence type="ECO:0000313" key="1">
    <source>
        <dbReference type="EMBL" id="NNU81685.1"/>
    </source>
</evidence>
<evidence type="ECO:0000313" key="2">
    <source>
        <dbReference type="Proteomes" id="UP000572377"/>
    </source>
</evidence>
<sequence>MNADTVPALPMEGGQSAFAAIQEIVAQLMADPNTDWSRVDIAALRQHLVDMDNVTLRARVQVQEMKDGARFAATSEDAEVANSIRAMVPAHAATMNGAEGWTMQASEIPGGAALTVTGADPDRIRALGFIGVMTVGMHHQAHHLALATGQDPHAH</sequence>
<gene>
    <name evidence="1" type="ORF">HMH01_14690</name>
</gene>
<organism evidence="1 2">
    <name type="scientific">Halovulum dunhuangense</name>
    <dbReference type="NCBI Taxonomy" id="1505036"/>
    <lineage>
        <taxon>Bacteria</taxon>
        <taxon>Pseudomonadati</taxon>
        <taxon>Pseudomonadota</taxon>
        <taxon>Alphaproteobacteria</taxon>
        <taxon>Rhodobacterales</taxon>
        <taxon>Paracoccaceae</taxon>
        <taxon>Halovulum</taxon>
    </lineage>
</organism>
<dbReference type="AlphaFoldDB" id="A0A849L5L7"/>
<dbReference type="RefSeq" id="WP_171326506.1">
    <property type="nucleotide sequence ID" value="NZ_JABFBC010000002.1"/>
</dbReference>
<name>A0A849L5L7_9RHOB</name>
<dbReference type="Proteomes" id="UP000572377">
    <property type="component" value="Unassembled WGS sequence"/>
</dbReference>
<proteinExistence type="predicted"/>
<dbReference type="EMBL" id="JABFBC010000002">
    <property type="protein sequence ID" value="NNU81685.1"/>
    <property type="molecule type" value="Genomic_DNA"/>
</dbReference>